<gene>
    <name evidence="1" type="ORF">GCM10023258_18350</name>
</gene>
<name>A0ABP9JCX0_9MICO</name>
<dbReference type="InterPro" id="IPR053716">
    <property type="entry name" value="Flag_assembly_chemotaxis_eff"/>
</dbReference>
<comment type="caution">
    <text evidence="1">The sequence shown here is derived from an EMBL/GenBank/DDBJ whole genome shotgun (WGS) entry which is preliminary data.</text>
</comment>
<organism evidence="1 2">
    <name type="scientific">Terrabacter aeriphilus</name>
    <dbReference type="NCBI Taxonomy" id="515662"/>
    <lineage>
        <taxon>Bacteria</taxon>
        <taxon>Bacillati</taxon>
        <taxon>Actinomycetota</taxon>
        <taxon>Actinomycetes</taxon>
        <taxon>Micrococcales</taxon>
        <taxon>Intrasporangiaceae</taxon>
        <taxon>Terrabacter</taxon>
    </lineage>
</organism>
<protein>
    <recommendedName>
        <fullName evidence="3">Flagellar FliJ protein</fullName>
    </recommendedName>
</protein>
<keyword evidence="2" id="KW-1185">Reference proteome</keyword>
<proteinExistence type="predicted"/>
<sequence>MTTSFSLAGLLRLRRLEEDQAAAVYGAATARHAALVARTDRAIADADAIKAEVDTIAELQAIAAARAASSAMLAELHVLTVTAADERTWAERGFATARAKTLGLKKLETKHVAARHTAELAAEQVVLDELGSTARVRAALRGADA</sequence>
<evidence type="ECO:0008006" key="3">
    <source>
        <dbReference type="Google" id="ProtNLM"/>
    </source>
</evidence>
<dbReference type="EMBL" id="BAABIW010000014">
    <property type="protein sequence ID" value="GAA5025449.1"/>
    <property type="molecule type" value="Genomic_DNA"/>
</dbReference>
<dbReference type="RefSeq" id="WP_345507168.1">
    <property type="nucleotide sequence ID" value="NZ_BAABIW010000014.1"/>
</dbReference>
<evidence type="ECO:0000313" key="1">
    <source>
        <dbReference type="EMBL" id="GAA5025449.1"/>
    </source>
</evidence>
<dbReference type="Gene3D" id="1.10.287.1700">
    <property type="match status" value="1"/>
</dbReference>
<reference evidence="2" key="1">
    <citation type="journal article" date="2019" name="Int. J. Syst. Evol. Microbiol.">
        <title>The Global Catalogue of Microorganisms (GCM) 10K type strain sequencing project: providing services to taxonomists for standard genome sequencing and annotation.</title>
        <authorList>
            <consortium name="The Broad Institute Genomics Platform"/>
            <consortium name="The Broad Institute Genome Sequencing Center for Infectious Disease"/>
            <person name="Wu L."/>
            <person name="Ma J."/>
        </authorList>
    </citation>
    <scope>NUCLEOTIDE SEQUENCE [LARGE SCALE GENOMIC DNA]</scope>
    <source>
        <strain evidence="2">JCM 17687</strain>
    </source>
</reference>
<evidence type="ECO:0000313" key="2">
    <source>
        <dbReference type="Proteomes" id="UP001500427"/>
    </source>
</evidence>
<accession>A0ABP9JCX0</accession>
<dbReference type="Proteomes" id="UP001500427">
    <property type="component" value="Unassembled WGS sequence"/>
</dbReference>